<gene>
    <name evidence="2" type="ordered locus">Cyan7425_5277</name>
</gene>
<dbReference type="PANTHER" id="PTHR34610">
    <property type="entry name" value="SSL7007 PROTEIN"/>
    <property type="match status" value="1"/>
</dbReference>
<dbReference type="InterPro" id="IPR002850">
    <property type="entry name" value="PIN_toxin-like"/>
</dbReference>
<feature type="domain" description="PIN" evidence="1">
    <location>
        <begin position="6"/>
        <end position="132"/>
    </location>
</feature>
<dbReference type="AlphaFoldDB" id="B8HZQ2"/>
<accession>B8HZQ2</accession>
<proteinExistence type="predicted"/>
<dbReference type="OrthoDB" id="8355653at2"/>
<geneLocation type="plasmid" evidence="2">
    <name>pP742503</name>
</geneLocation>
<protein>
    <recommendedName>
        <fullName evidence="1">PIN domain-containing protein</fullName>
    </recommendedName>
</protein>
<organism evidence="2">
    <name type="scientific">Cyanothece sp. (strain PCC 7425 / ATCC 29141)</name>
    <dbReference type="NCBI Taxonomy" id="395961"/>
    <lineage>
        <taxon>Bacteria</taxon>
        <taxon>Bacillati</taxon>
        <taxon>Cyanobacteriota</taxon>
        <taxon>Cyanophyceae</taxon>
        <taxon>Gomontiellales</taxon>
        <taxon>Cyanothecaceae</taxon>
        <taxon>Cyanothece</taxon>
    </lineage>
</organism>
<keyword evidence="2" id="KW-0614">Plasmid</keyword>
<dbReference type="InterPro" id="IPR002716">
    <property type="entry name" value="PIN_dom"/>
</dbReference>
<dbReference type="EMBL" id="CP001347">
    <property type="protein sequence ID" value="ACL47900.1"/>
    <property type="molecule type" value="Genomic_DNA"/>
</dbReference>
<dbReference type="KEGG" id="cyn:Cyan7425_5277"/>
<dbReference type="Pfam" id="PF13470">
    <property type="entry name" value="PIN_3"/>
    <property type="match status" value="1"/>
</dbReference>
<reference evidence="2" key="1">
    <citation type="submission" date="2009-01" db="EMBL/GenBank/DDBJ databases">
        <title>Complete sequence of plasmid3 Cyanothece sp. PCC 7425.</title>
        <authorList>
            <consortium name="US DOE Joint Genome Institute"/>
            <person name="Lucas S."/>
            <person name="Copeland A."/>
            <person name="Lapidus A."/>
            <person name="Glavina del Rio T."/>
            <person name="Dalin E."/>
            <person name="Tice H."/>
            <person name="Bruce D."/>
            <person name="Goodwin L."/>
            <person name="Pitluck S."/>
            <person name="Sims D."/>
            <person name="Meineke L."/>
            <person name="Brettin T."/>
            <person name="Detter J.C."/>
            <person name="Han C."/>
            <person name="Larimer F."/>
            <person name="Land M."/>
            <person name="Hauser L."/>
            <person name="Kyrpides N."/>
            <person name="Ovchinnikova G."/>
            <person name="Liberton M."/>
            <person name="Stoeckel J."/>
            <person name="Banerjee A."/>
            <person name="Singh A."/>
            <person name="Page L."/>
            <person name="Sato H."/>
            <person name="Zhao L."/>
            <person name="Sherman L."/>
            <person name="Pakrasi H."/>
            <person name="Richardson P."/>
        </authorList>
    </citation>
    <scope>NUCLEOTIDE SEQUENCE</scope>
    <source>
        <strain evidence="2">PCC 7425</strain>
        <plasmid evidence="2">pP742503</plasmid>
    </source>
</reference>
<evidence type="ECO:0000259" key="1">
    <source>
        <dbReference type="Pfam" id="PF13470"/>
    </source>
</evidence>
<dbReference type="PANTHER" id="PTHR34610:SF4">
    <property type="entry name" value="SLL8027 PROTEIN"/>
    <property type="match status" value="1"/>
</dbReference>
<sequence>MNAPLRFCLDLNIWCAALLAERKGRQGTAAQTLVQIVRFGTCPLGPVQLVISWGMLNRLRLVLERDLGVIPESADLLIETIAGYAHLGPAGISPQLILGGTGVLALRDQEDAHVVEVAIAGQANLLITANFKDFLSKDTNVVVPEQHAIHNAPGHRFHIVHPYLALDWLRSDTIPPLTTHAQI</sequence>
<name>B8HZQ2_CYAP4</name>
<dbReference type="HOGENOM" id="CLU_1472880_0_0_3"/>
<evidence type="ECO:0000313" key="2">
    <source>
        <dbReference type="EMBL" id="ACL47900.1"/>
    </source>
</evidence>